<name>A0AB73B709_CORFL</name>
<dbReference type="EMBL" id="BJNB01000014">
    <property type="protein sequence ID" value="GEB97658.1"/>
    <property type="molecule type" value="Genomic_DNA"/>
</dbReference>
<feature type="region of interest" description="Disordered" evidence="1">
    <location>
        <begin position="1"/>
        <end position="48"/>
    </location>
</feature>
<feature type="region of interest" description="Disordered" evidence="1">
    <location>
        <begin position="94"/>
        <end position="138"/>
    </location>
</feature>
<feature type="transmembrane region" description="Helical" evidence="2">
    <location>
        <begin position="68"/>
        <end position="88"/>
    </location>
</feature>
<gene>
    <name evidence="3" type="ORF">CFL01nite_11530</name>
</gene>
<reference evidence="3 4" key="1">
    <citation type="submission" date="2019-06" db="EMBL/GenBank/DDBJ databases">
        <title>Whole genome shotgun sequence of Corynebacterium flavescens NBRC 14136.</title>
        <authorList>
            <person name="Hosoyama A."/>
            <person name="Uohara A."/>
            <person name="Ohji S."/>
            <person name="Ichikawa N."/>
        </authorList>
    </citation>
    <scope>NUCLEOTIDE SEQUENCE [LARGE SCALE GENOMIC DNA]</scope>
    <source>
        <strain evidence="3 4">NBRC 14136</strain>
    </source>
</reference>
<evidence type="ECO:0000256" key="2">
    <source>
        <dbReference type="SAM" id="Phobius"/>
    </source>
</evidence>
<protein>
    <recommendedName>
        <fullName evidence="5">Secreted protein</fullName>
    </recommendedName>
</protein>
<keyword evidence="2" id="KW-1133">Transmembrane helix</keyword>
<dbReference type="AlphaFoldDB" id="A0AB73B709"/>
<accession>A0AB73B709</accession>
<comment type="caution">
    <text evidence="3">The sequence shown here is derived from an EMBL/GenBank/DDBJ whole genome shotgun (WGS) entry which is preliminary data.</text>
</comment>
<evidence type="ECO:0008006" key="5">
    <source>
        <dbReference type="Google" id="ProtNLM"/>
    </source>
</evidence>
<organism evidence="3 4">
    <name type="scientific">Corynebacterium flavescens</name>
    <dbReference type="NCBI Taxonomy" id="28028"/>
    <lineage>
        <taxon>Bacteria</taxon>
        <taxon>Bacillati</taxon>
        <taxon>Actinomycetota</taxon>
        <taxon>Actinomycetes</taxon>
        <taxon>Mycobacteriales</taxon>
        <taxon>Corynebacteriaceae</taxon>
        <taxon>Corynebacterium</taxon>
    </lineage>
</organism>
<evidence type="ECO:0000313" key="3">
    <source>
        <dbReference type="EMBL" id="GEB97658.1"/>
    </source>
</evidence>
<proteinExistence type="predicted"/>
<keyword evidence="2" id="KW-0812">Transmembrane</keyword>
<evidence type="ECO:0000313" key="4">
    <source>
        <dbReference type="Proteomes" id="UP000315353"/>
    </source>
</evidence>
<evidence type="ECO:0000256" key="1">
    <source>
        <dbReference type="SAM" id="MobiDB-lite"/>
    </source>
</evidence>
<feature type="compositionally biased region" description="Low complexity" evidence="1">
    <location>
        <begin position="97"/>
        <end position="124"/>
    </location>
</feature>
<dbReference type="Proteomes" id="UP000315353">
    <property type="component" value="Unassembled WGS sequence"/>
</dbReference>
<sequence>MQMSNANGGGNPWQDAQGHTPANPWAHDMDARDNYGNEAYPPTDEWEALPPTAVSAGAPASKPNRLPLYMGIVVALIAIAAVIGFSVFNSLSGRGTGSSQDSAAGDAAIATSPQEAATQPATSEEAAEPERPEFPQLPSGAVAVNDAAMNNLPGGDFNNVYRGSSVTSTQFSLAVRDAYVRNYLDTGDLNATLSVYSSVTYNSYSMSCSDNGQFVTCTGGNNAIVYIV</sequence>
<keyword evidence="2" id="KW-0472">Membrane</keyword>